<dbReference type="AlphaFoldDB" id="A0A2M9XYK0"/>
<name>A0A2M9XYK0_9LEPT</name>
<gene>
    <name evidence="1" type="ORF">EHQ30_01795</name>
</gene>
<keyword evidence="2" id="KW-1185">Reference proteome</keyword>
<comment type="caution">
    <text evidence="1">The sequence shown here is derived from an EMBL/GenBank/DDBJ whole genome shotgun (WGS) entry which is preliminary data.</text>
</comment>
<dbReference type="EMBL" id="RQFP01000001">
    <property type="protein sequence ID" value="TGK95395.1"/>
    <property type="molecule type" value="Genomic_DNA"/>
</dbReference>
<accession>A0A2M9XYK0</accession>
<organism evidence="1 2">
    <name type="scientific">Leptospira brenneri</name>
    <dbReference type="NCBI Taxonomy" id="2023182"/>
    <lineage>
        <taxon>Bacteria</taxon>
        <taxon>Pseudomonadati</taxon>
        <taxon>Spirochaetota</taxon>
        <taxon>Spirochaetia</taxon>
        <taxon>Leptospirales</taxon>
        <taxon>Leptospiraceae</taxon>
        <taxon>Leptospira</taxon>
    </lineage>
</organism>
<dbReference type="RefSeq" id="WP_100791615.1">
    <property type="nucleotide sequence ID" value="NZ_NPDQ01000007.1"/>
</dbReference>
<dbReference type="Proteomes" id="UP000297891">
    <property type="component" value="Unassembled WGS sequence"/>
</dbReference>
<sequence>MRFNFSLFPLLLLVIHCSTVDFIPEPDYRPNDSRYKVNSWEEVEILRERPKRLFKIVGEIVIRNTEDLTWEDYEPRVKKDLFRRKIDGVWMTEKNQTTVDSVTVETMDQKGRSTNSFLQKSNLPSWKGYAYRYK</sequence>
<evidence type="ECO:0000313" key="1">
    <source>
        <dbReference type="EMBL" id="TGK95395.1"/>
    </source>
</evidence>
<proteinExistence type="predicted"/>
<reference evidence="1" key="1">
    <citation type="journal article" date="2019" name="PLoS Negl. Trop. Dis.">
        <title>Revisiting the worldwide diversity of Leptospira species in the environment.</title>
        <authorList>
            <person name="Vincent A.T."/>
            <person name="Schiettekatte O."/>
            <person name="Bourhy P."/>
            <person name="Veyrier F.J."/>
            <person name="Picardeau M."/>
        </authorList>
    </citation>
    <scope>NUCLEOTIDE SEQUENCE [LARGE SCALE GENOMIC DNA]</scope>
    <source>
        <strain evidence="1">201800277</strain>
    </source>
</reference>
<dbReference type="OrthoDB" id="328893at2"/>
<evidence type="ECO:0000313" key="2">
    <source>
        <dbReference type="Proteomes" id="UP000297891"/>
    </source>
</evidence>
<protein>
    <submittedName>
        <fullName evidence="1">Uncharacterized protein</fullName>
    </submittedName>
</protein>